<proteinExistence type="inferred from homology"/>
<sequence length="174" mass="18413">MSGRAVPPGWEENPTSWPRRLQLAALAAAGLLVAGYLTLYQLGLLDGVWDPFFPRGSPRVLHLLDPVPDAALGALAYGSEIVLSLIGGEDRWRTMPWTTLAFGAVVFTGALVSVLLMIAQPVFAGAWCTLCLVSAGISLLLCGRGADEPLASLQHLRRVHDAGGSAWRALWGGG</sequence>
<name>A0A510HNE0_9ACTN</name>
<dbReference type="EMBL" id="AP019791">
    <property type="protein sequence ID" value="BBL80057.1"/>
    <property type="molecule type" value="Genomic_DNA"/>
</dbReference>
<feature type="domain" description="Vitamin K epoxide reductase" evidence="11">
    <location>
        <begin position="23"/>
        <end position="141"/>
    </location>
</feature>
<dbReference type="Pfam" id="PF07884">
    <property type="entry name" value="VKOR"/>
    <property type="match status" value="1"/>
</dbReference>
<keyword evidence="6" id="KW-0560">Oxidoreductase</keyword>
<evidence type="ECO:0000256" key="4">
    <source>
        <dbReference type="ARBA" id="ARBA00022719"/>
    </source>
</evidence>
<evidence type="ECO:0000256" key="2">
    <source>
        <dbReference type="ARBA" id="ARBA00006214"/>
    </source>
</evidence>
<keyword evidence="8" id="KW-1015">Disulfide bond</keyword>
<feature type="transmembrane region" description="Helical" evidence="10">
    <location>
        <begin position="21"/>
        <end position="42"/>
    </location>
</feature>
<dbReference type="GO" id="GO:0016491">
    <property type="term" value="F:oxidoreductase activity"/>
    <property type="evidence" value="ECO:0007669"/>
    <property type="project" value="UniProtKB-KW"/>
</dbReference>
<dbReference type="Proteomes" id="UP000318065">
    <property type="component" value="Chromosome"/>
</dbReference>
<evidence type="ECO:0000256" key="1">
    <source>
        <dbReference type="ARBA" id="ARBA00004141"/>
    </source>
</evidence>
<evidence type="ECO:0000256" key="8">
    <source>
        <dbReference type="ARBA" id="ARBA00023157"/>
    </source>
</evidence>
<reference evidence="12" key="1">
    <citation type="journal article" date="2019" name="Microbiol. Resour. Announc.">
        <title>Complete Genome Sequence of Rubrobacter xylanophilus Strain AA3-22, Isolated from Arima Onsen in Japan.</title>
        <authorList>
            <person name="Tomariguchi N."/>
            <person name="Miyazaki K."/>
        </authorList>
    </citation>
    <scope>NUCLEOTIDE SEQUENCE [LARGE SCALE GENOMIC DNA]</scope>
    <source>
        <strain evidence="12">AA3-22</strain>
    </source>
</reference>
<accession>A0A510HNE0</accession>
<dbReference type="InterPro" id="IPR012932">
    <property type="entry name" value="VKOR"/>
</dbReference>
<comment type="similarity">
    <text evidence="2">Belongs to the VKOR family.</text>
</comment>
<feature type="transmembrane region" description="Helical" evidence="10">
    <location>
        <begin position="100"/>
        <end position="118"/>
    </location>
</feature>
<evidence type="ECO:0000256" key="7">
    <source>
        <dbReference type="ARBA" id="ARBA00023136"/>
    </source>
</evidence>
<dbReference type="RefSeq" id="WP_143528069.1">
    <property type="nucleotide sequence ID" value="NZ_AP019791.1"/>
</dbReference>
<feature type="transmembrane region" description="Helical" evidence="10">
    <location>
        <begin position="70"/>
        <end position="88"/>
    </location>
</feature>
<evidence type="ECO:0000313" key="12">
    <source>
        <dbReference type="EMBL" id="BBL80057.1"/>
    </source>
</evidence>
<evidence type="ECO:0000256" key="5">
    <source>
        <dbReference type="ARBA" id="ARBA00022989"/>
    </source>
</evidence>
<dbReference type="OrthoDB" id="9814124at2"/>
<dbReference type="GO" id="GO:0048038">
    <property type="term" value="F:quinone binding"/>
    <property type="evidence" value="ECO:0007669"/>
    <property type="project" value="UniProtKB-KW"/>
</dbReference>
<dbReference type="AlphaFoldDB" id="A0A510HNE0"/>
<evidence type="ECO:0000256" key="6">
    <source>
        <dbReference type="ARBA" id="ARBA00023002"/>
    </source>
</evidence>
<keyword evidence="3 10" id="KW-0812">Transmembrane</keyword>
<evidence type="ECO:0000256" key="3">
    <source>
        <dbReference type="ARBA" id="ARBA00022692"/>
    </source>
</evidence>
<dbReference type="InterPro" id="IPR038354">
    <property type="entry name" value="VKOR_sf"/>
</dbReference>
<dbReference type="GO" id="GO:0016020">
    <property type="term" value="C:membrane"/>
    <property type="evidence" value="ECO:0007669"/>
    <property type="project" value="UniProtKB-SubCell"/>
</dbReference>
<evidence type="ECO:0000259" key="11">
    <source>
        <dbReference type="Pfam" id="PF07884"/>
    </source>
</evidence>
<feature type="transmembrane region" description="Helical" evidence="10">
    <location>
        <begin position="124"/>
        <end position="142"/>
    </location>
</feature>
<keyword evidence="4" id="KW-0874">Quinone</keyword>
<gene>
    <name evidence="12" type="ORF">RxyAA322_19110</name>
</gene>
<comment type="subcellular location">
    <subcellularLocation>
        <location evidence="1">Membrane</location>
        <topology evidence="1">Multi-pass membrane protein</topology>
    </subcellularLocation>
</comment>
<evidence type="ECO:0000256" key="10">
    <source>
        <dbReference type="SAM" id="Phobius"/>
    </source>
</evidence>
<evidence type="ECO:0000256" key="9">
    <source>
        <dbReference type="ARBA" id="ARBA00023284"/>
    </source>
</evidence>
<keyword evidence="9" id="KW-0676">Redox-active center</keyword>
<keyword evidence="5 10" id="KW-1133">Transmembrane helix</keyword>
<keyword evidence="7 10" id="KW-0472">Membrane</keyword>
<protein>
    <recommendedName>
        <fullName evidence="11">Vitamin K epoxide reductase domain-containing protein</fullName>
    </recommendedName>
</protein>
<keyword evidence="13" id="KW-1185">Reference proteome</keyword>
<dbReference type="Gene3D" id="1.20.1440.130">
    <property type="entry name" value="VKOR domain"/>
    <property type="match status" value="1"/>
</dbReference>
<evidence type="ECO:0000313" key="13">
    <source>
        <dbReference type="Proteomes" id="UP000318065"/>
    </source>
</evidence>
<organism evidence="12 13">
    <name type="scientific">Rubrobacter xylanophilus</name>
    <dbReference type="NCBI Taxonomy" id="49319"/>
    <lineage>
        <taxon>Bacteria</taxon>
        <taxon>Bacillati</taxon>
        <taxon>Actinomycetota</taxon>
        <taxon>Rubrobacteria</taxon>
        <taxon>Rubrobacterales</taxon>
        <taxon>Rubrobacteraceae</taxon>
        <taxon>Rubrobacter</taxon>
    </lineage>
</organism>